<evidence type="ECO:0000313" key="2">
    <source>
        <dbReference type="Proteomes" id="UP000823775"/>
    </source>
</evidence>
<sequence>MAISLRSGKELSVAPPSHEEDIVLPQVELEHVRKIVGMKITPNPTIPIEVKRCQNSNVYEDVAVVPESFIEFETVAFTKSENSRVLSKILQKLKDLWSFTLPKQIGESEVGQAR</sequence>
<reference evidence="1 2" key="1">
    <citation type="journal article" date="2021" name="BMC Genomics">
        <title>Datura genome reveals duplications of psychoactive alkaloid biosynthetic genes and high mutation rate following tissue culture.</title>
        <authorList>
            <person name="Rajewski A."/>
            <person name="Carter-House D."/>
            <person name="Stajich J."/>
            <person name="Litt A."/>
        </authorList>
    </citation>
    <scope>NUCLEOTIDE SEQUENCE [LARGE SCALE GENOMIC DNA]</scope>
    <source>
        <strain evidence="1">AR-01</strain>
    </source>
</reference>
<accession>A0ABS8VG56</accession>
<organism evidence="1 2">
    <name type="scientific">Datura stramonium</name>
    <name type="common">Jimsonweed</name>
    <name type="synonym">Common thornapple</name>
    <dbReference type="NCBI Taxonomy" id="4076"/>
    <lineage>
        <taxon>Eukaryota</taxon>
        <taxon>Viridiplantae</taxon>
        <taxon>Streptophyta</taxon>
        <taxon>Embryophyta</taxon>
        <taxon>Tracheophyta</taxon>
        <taxon>Spermatophyta</taxon>
        <taxon>Magnoliopsida</taxon>
        <taxon>eudicotyledons</taxon>
        <taxon>Gunneridae</taxon>
        <taxon>Pentapetalae</taxon>
        <taxon>asterids</taxon>
        <taxon>lamiids</taxon>
        <taxon>Solanales</taxon>
        <taxon>Solanaceae</taxon>
        <taxon>Solanoideae</taxon>
        <taxon>Datureae</taxon>
        <taxon>Datura</taxon>
    </lineage>
</organism>
<gene>
    <name evidence="1" type="ORF">HAX54_035994</name>
</gene>
<evidence type="ECO:0000313" key="1">
    <source>
        <dbReference type="EMBL" id="MCD9646273.1"/>
    </source>
</evidence>
<name>A0ABS8VG56_DATST</name>
<keyword evidence="2" id="KW-1185">Reference proteome</keyword>
<comment type="caution">
    <text evidence="1">The sequence shown here is derived from an EMBL/GenBank/DDBJ whole genome shotgun (WGS) entry which is preliminary data.</text>
</comment>
<feature type="non-terminal residue" evidence="1">
    <location>
        <position position="114"/>
    </location>
</feature>
<dbReference type="EMBL" id="JACEIK010004735">
    <property type="protein sequence ID" value="MCD9646273.1"/>
    <property type="molecule type" value="Genomic_DNA"/>
</dbReference>
<protein>
    <submittedName>
        <fullName evidence="1">Uncharacterized protein</fullName>
    </submittedName>
</protein>
<proteinExistence type="predicted"/>
<dbReference type="Proteomes" id="UP000823775">
    <property type="component" value="Unassembled WGS sequence"/>
</dbReference>